<evidence type="ECO:0000256" key="5">
    <source>
        <dbReference type="SAM" id="MobiDB-lite"/>
    </source>
</evidence>
<comment type="similarity">
    <text evidence="1">Belongs to the N(4)/N(6)-methyltransferase family.</text>
</comment>
<feature type="region of interest" description="Disordered" evidence="5">
    <location>
        <begin position="256"/>
        <end position="275"/>
    </location>
</feature>
<dbReference type="Gene3D" id="3.40.50.150">
    <property type="entry name" value="Vaccinia Virus protein VP39"/>
    <property type="match status" value="1"/>
</dbReference>
<dbReference type="PRINTS" id="PR00506">
    <property type="entry name" value="D21N6MTFRASE"/>
</dbReference>
<dbReference type="SUPFAM" id="SSF53335">
    <property type="entry name" value="S-adenosyl-L-methionine-dependent methyltransferases"/>
    <property type="match status" value="1"/>
</dbReference>
<dbReference type="InterPro" id="IPR002941">
    <property type="entry name" value="DNA_methylase_N4/N6"/>
</dbReference>
<protein>
    <recommendedName>
        <fullName evidence="6">DNA methylase N-4/N-6 domain-containing protein</fullName>
    </recommendedName>
</protein>
<dbReference type="PROSITE" id="PS00092">
    <property type="entry name" value="N6_MTASE"/>
    <property type="match status" value="1"/>
</dbReference>
<keyword evidence="3" id="KW-0808">Transferase</keyword>
<dbReference type="EMBL" id="CP124550">
    <property type="protein sequence ID" value="WIO46444.1"/>
    <property type="molecule type" value="Genomic_DNA"/>
</dbReference>
<dbReference type="Pfam" id="PF01555">
    <property type="entry name" value="N6_N4_Mtase"/>
    <property type="match status" value="1"/>
</dbReference>
<dbReference type="InterPro" id="IPR002295">
    <property type="entry name" value="N4/N6-MTase_EcoPI_Mod-like"/>
</dbReference>
<proteinExistence type="inferred from homology"/>
<reference evidence="7 8" key="1">
    <citation type="journal article" date="2023" name="Cell">
        <title>Genetic manipulation of Patescibacteria provides mechanistic insights into microbial dark matter and the epibiotic lifestyle.</title>
        <authorList>
            <person name="Wang Y."/>
            <person name="Gallagher L.A."/>
            <person name="Andrade P.A."/>
            <person name="Liu A."/>
            <person name="Humphreys I.R."/>
            <person name="Turkarslan S."/>
            <person name="Cutler K.J."/>
            <person name="Arrieta-Ortiz M.L."/>
            <person name="Li Y."/>
            <person name="Radey M.C."/>
            <person name="McLean J.S."/>
            <person name="Cong Q."/>
            <person name="Baker D."/>
            <person name="Baliga N.S."/>
            <person name="Peterson S.B."/>
            <person name="Mougous J.D."/>
        </authorList>
    </citation>
    <scope>NUCLEOTIDE SEQUENCE [LARGE SCALE GENOMIC DNA]</scope>
    <source>
        <strain evidence="7 8">ML1</strain>
    </source>
</reference>
<evidence type="ECO:0000256" key="2">
    <source>
        <dbReference type="ARBA" id="ARBA00022603"/>
    </source>
</evidence>
<sequence length="613" mass="69795">MNGYNDDITNDQLAKLRQLFPEVFAEDKIDWVRLKATLGEAVDLGERYGLGWKGKSDVFAKIQEKTVETLHVDRANSVDWDATSNMFIEGDNLAALKILHKSYYGKVKMIYIDPPYNTGNDFVYNDDFKQTRASYAAEAGLTDDEGNITRDDGLRTNTGGHKHSNWLNMMYPRLFLARNLLRQDGVIFVSIDDNEVHNLRLMMNEIFGEENFVAQIVWQKKYTQSNDAKNISCTHEYVMCYARSINERVSVLNRLPRTEQQNSRYTNPDDDPRGPWKAIPLHARSGNNSQEVMFTNGRIWHPPAGTYNRFSQEKIKQLEAEGRIYFGKNKDSTPVFKRYLDEVGDILPVSLWKYDEVGSTDKARQELKDLMPENVFDTPKPLGLIKRICQIGTSLESNDIILDFFSGSGTTAHAVMQLNAEDGGNRRWICVQLPELADEKSEAYKAGYRTIADIARERIRRAGAKIRSDQTDKLASRNVPLDLGFRAYRVSDSNFKQWNELVSDPEEIRQQALASLDPLEDGVTDDDLLTELLLKRGISPLAQIDQYDNFCFIPSEKLVICLAHSMTEELFTTILATKPSSIIILDRAFGDDINLKVNLLLQAERQGVEVEAI</sequence>
<keyword evidence="2" id="KW-0489">Methyltransferase</keyword>
<keyword evidence="8" id="KW-1185">Reference proteome</keyword>
<accession>A0ABY8X0X2</accession>
<feature type="domain" description="DNA methylase N-4/N-6" evidence="6">
    <location>
        <begin position="107"/>
        <end position="421"/>
    </location>
</feature>
<organism evidence="7 8">
    <name type="scientific">Candidatus Southlakia epibionticum</name>
    <dbReference type="NCBI Taxonomy" id="3043284"/>
    <lineage>
        <taxon>Bacteria</taxon>
        <taxon>Candidatus Saccharimonadota</taxon>
        <taxon>Candidatus Saccharimonadia</taxon>
        <taxon>Candidatus Saccharimonadales</taxon>
        <taxon>Candidatus Saccharimonadaceae</taxon>
        <taxon>Candidatus Southlakia</taxon>
    </lineage>
</organism>
<gene>
    <name evidence="7" type="ORF">SEML1_0848</name>
</gene>
<dbReference type="Proteomes" id="UP001177295">
    <property type="component" value="Chromosome"/>
</dbReference>
<evidence type="ECO:0000259" key="6">
    <source>
        <dbReference type="Pfam" id="PF01555"/>
    </source>
</evidence>
<evidence type="ECO:0000256" key="1">
    <source>
        <dbReference type="ARBA" id="ARBA00006594"/>
    </source>
</evidence>
<dbReference type="PIRSF" id="PIRSF015855">
    <property type="entry name" value="TypeIII_Mtase_mKpnI"/>
    <property type="match status" value="1"/>
</dbReference>
<evidence type="ECO:0000313" key="7">
    <source>
        <dbReference type="EMBL" id="WIO46444.1"/>
    </source>
</evidence>
<evidence type="ECO:0000313" key="8">
    <source>
        <dbReference type="Proteomes" id="UP001177295"/>
    </source>
</evidence>
<dbReference type="InterPro" id="IPR029063">
    <property type="entry name" value="SAM-dependent_MTases_sf"/>
</dbReference>
<name>A0ABY8X0X2_9BACT</name>
<keyword evidence="4" id="KW-0949">S-adenosyl-L-methionine</keyword>
<dbReference type="InterPro" id="IPR002052">
    <property type="entry name" value="DNA_methylase_N6_adenine_CS"/>
</dbReference>
<evidence type="ECO:0000256" key="4">
    <source>
        <dbReference type="ARBA" id="ARBA00022691"/>
    </source>
</evidence>
<evidence type="ECO:0000256" key="3">
    <source>
        <dbReference type="ARBA" id="ARBA00022679"/>
    </source>
</evidence>